<name>A0AAN9JC51_CANGL</name>
<proteinExistence type="predicted"/>
<organism evidence="1 2">
    <name type="scientific">Canavalia gladiata</name>
    <name type="common">Sword bean</name>
    <name type="synonym">Dolichos gladiatus</name>
    <dbReference type="NCBI Taxonomy" id="3824"/>
    <lineage>
        <taxon>Eukaryota</taxon>
        <taxon>Viridiplantae</taxon>
        <taxon>Streptophyta</taxon>
        <taxon>Embryophyta</taxon>
        <taxon>Tracheophyta</taxon>
        <taxon>Spermatophyta</taxon>
        <taxon>Magnoliopsida</taxon>
        <taxon>eudicotyledons</taxon>
        <taxon>Gunneridae</taxon>
        <taxon>Pentapetalae</taxon>
        <taxon>rosids</taxon>
        <taxon>fabids</taxon>
        <taxon>Fabales</taxon>
        <taxon>Fabaceae</taxon>
        <taxon>Papilionoideae</taxon>
        <taxon>50 kb inversion clade</taxon>
        <taxon>NPAAA clade</taxon>
        <taxon>indigoferoid/millettioid clade</taxon>
        <taxon>Phaseoleae</taxon>
        <taxon>Canavalia</taxon>
    </lineage>
</organism>
<evidence type="ECO:0000313" key="2">
    <source>
        <dbReference type="Proteomes" id="UP001367508"/>
    </source>
</evidence>
<keyword evidence="2" id="KW-1185">Reference proteome</keyword>
<evidence type="ECO:0000313" key="1">
    <source>
        <dbReference type="EMBL" id="KAK7296003.1"/>
    </source>
</evidence>
<dbReference type="EMBL" id="JAYMYQ010000091">
    <property type="protein sequence ID" value="KAK7296003.1"/>
    <property type="molecule type" value="Genomic_DNA"/>
</dbReference>
<dbReference type="Proteomes" id="UP001367508">
    <property type="component" value="Unassembled WGS sequence"/>
</dbReference>
<accession>A0AAN9JC51</accession>
<dbReference type="AlphaFoldDB" id="A0AAN9JC51"/>
<comment type="caution">
    <text evidence="1">The sequence shown here is derived from an EMBL/GenBank/DDBJ whole genome shotgun (WGS) entry which is preliminary data.</text>
</comment>
<protein>
    <submittedName>
        <fullName evidence="1">Uncharacterized protein</fullName>
    </submittedName>
</protein>
<gene>
    <name evidence="1" type="ORF">VNO77_50939</name>
</gene>
<reference evidence="1 2" key="1">
    <citation type="submission" date="2024-01" db="EMBL/GenBank/DDBJ databases">
        <title>The genomes of 5 underutilized Papilionoideae crops provide insights into root nodulation and disease resistanc.</title>
        <authorList>
            <person name="Jiang F."/>
        </authorList>
    </citation>
    <scope>NUCLEOTIDE SEQUENCE [LARGE SCALE GENOMIC DNA]</scope>
    <source>
        <strain evidence="1">LVBAO_FW01</strain>
        <tissue evidence="1">Leaves</tissue>
    </source>
</reference>
<sequence>MSEFCTQGVVHHFYLPLDSLDLIIIPYIFSYKNLNSSTTHHPFSFYFYLSLFHSTTSYELMLKARYRIRWCKGNEGVRCGEEGGKQQCRRLVLSEVIIGKGRAIEGAIKVSGRVAKEGEIIRRARIALLNFQTREKMVDSRVKYFTSYLTRVPPN</sequence>